<dbReference type="GO" id="GO:0005198">
    <property type="term" value="F:structural molecule activity"/>
    <property type="evidence" value="ECO:0007669"/>
    <property type="project" value="InterPro"/>
</dbReference>
<keyword evidence="6 10" id="KW-0167">Capsid protein</keyword>
<protein>
    <recommendedName>
        <fullName evidence="3 10">Capsid protein</fullName>
    </recommendedName>
    <alternativeName>
        <fullName evidence="9 10">Coat protein</fullName>
    </alternativeName>
</protein>
<evidence type="ECO:0000256" key="6">
    <source>
        <dbReference type="ARBA" id="ARBA00022561"/>
    </source>
</evidence>
<dbReference type="PRINTS" id="PR00223">
    <property type="entry name" value="GEMCOATARBR1"/>
</dbReference>
<dbReference type="Proteomes" id="UP000678929">
    <property type="component" value="Segment"/>
</dbReference>
<organism evidence="13 14">
    <name type="scientific">Paper mulberry leaf curling associated virus 1</name>
    <dbReference type="NCBI Taxonomy" id="2738469"/>
    <lineage>
        <taxon>Viruses</taxon>
        <taxon>Monodnaviria</taxon>
        <taxon>Shotokuvirae</taxon>
        <taxon>Cressdnaviricota</taxon>
        <taxon>Repensiviricetes</taxon>
        <taxon>Geplafuvirales</taxon>
        <taxon>Geminiviridae</taxon>
        <taxon>Mulcrilevirus</taxon>
        <taxon>Mulcrilevirus broussonetiae</taxon>
        <taxon>Paper mulberry leaf curl virus 1</taxon>
    </lineage>
</organism>
<dbReference type="GO" id="GO:0042025">
    <property type="term" value="C:host cell nucleus"/>
    <property type="evidence" value="ECO:0007669"/>
    <property type="project" value="UniProtKB-SubCell"/>
</dbReference>
<dbReference type="GO" id="GO:0039615">
    <property type="term" value="C:T=1 icosahedral viral capsid"/>
    <property type="evidence" value="ECO:0007669"/>
    <property type="project" value="UniProtKB-KW"/>
</dbReference>
<comment type="similarity">
    <text evidence="2 10">Belongs to the geminiviridae capsid protein family.</text>
</comment>
<evidence type="ECO:0000313" key="14">
    <source>
        <dbReference type="Proteomes" id="UP000678929"/>
    </source>
</evidence>
<dbReference type="GO" id="GO:0008270">
    <property type="term" value="F:zinc ion binding"/>
    <property type="evidence" value="ECO:0007669"/>
    <property type="project" value="UniProtKB-KW"/>
</dbReference>
<dbReference type="InterPro" id="IPR029053">
    <property type="entry name" value="Viral_coat"/>
</dbReference>
<feature type="region of interest" description="Disordered" evidence="11">
    <location>
        <begin position="1"/>
        <end position="57"/>
    </location>
</feature>
<proteinExistence type="inferred from homology"/>
<feature type="compositionally biased region" description="Polar residues" evidence="11">
    <location>
        <begin position="1"/>
        <end position="11"/>
    </location>
</feature>
<feature type="compositionally biased region" description="Basic residues" evidence="11">
    <location>
        <begin position="21"/>
        <end position="34"/>
    </location>
</feature>
<comment type="subcellular location">
    <subcellularLocation>
        <location evidence="10">Host nucleus</location>
    </subcellularLocation>
    <subcellularLocation>
        <location evidence="1 10">Virion</location>
    </subcellularLocation>
</comment>
<dbReference type="GO" id="GO:0046718">
    <property type="term" value="P:symbiont entry into host cell"/>
    <property type="evidence" value="ECO:0007669"/>
    <property type="project" value="UniProtKB-KW"/>
</dbReference>
<dbReference type="InterPro" id="IPR000263">
    <property type="entry name" value="GV_A/BR1_coat"/>
</dbReference>
<comment type="function">
    <text evidence="10">Binds the genomic viral ssDNA and shuttles it into and out of the cell nucleus.</text>
</comment>
<keyword evidence="14" id="KW-1185">Reference proteome</keyword>
<dbReference type="GO" id="GO:0003677">
    <property type="term" value="F:DNA binding"/>
    <property type="evidence" value="ECO:0007669"/>
    <property type="project" value="UniProtKB-KW"/>
</dbReference>
<evidence type="ECO:0000256" key="5">
    <source>
        <dbReference type="ARBA" id="ARBA00022524"/>
    </source>
</evidence>
<dbReference type="GO" id="GO:0043657">
    <property type="term" value="C:host cell"/>
    <property type="evidence" value="ECO:0007669"/>
    <property type="project" value="GOC"/>
</dbReference>
<evidence type="ECO:0000256" key="8">
    <source>
        <dbReference type="ARBA" id="ARBA00023296"/>
    </source>
</evidence>
<evidence type="ECO:0000256" key="3">
    <source>
        <dbReference type="ARBA" id="ARBA00018091"/>
    </source>
</evidence>
<keyword evidence="5 10" id="KW-1163">Viral penetration into host nucleus</keyword>
<keyword evidence="4 10" id="KW-1140">T=1 icosahedral capsid protein</keyword>
<keyword evidence="10" id="KW-0862">Zinc</keyword>
<evidence type="ECO:0000256" key="2">
    <source>
        <dbReference type="ARBA" id="ARBA00005468"/>
    </source>
</evidence>
<dbReference type="KEGG" id="vg:80536658"/>
<keyword evidence="10" id="KW-0238">DNA-binding</keyword>
<evidence type="ECO:0000256" key="7">
    <source>
        <dbReference type="ARBA" id="ARBA00022844"/>
    </source>
</evidence>
<dbReference type="RefSeq" id="YP_010798453.1">
    <property type="nucleotide sequence ID" value="NC_076464.1"/>
</dbReference>
<dbReference type="InterPro" id="IPR000650">
    <property type="entry name" value="Gem_coat_AR1"/>
</dbReference>
<evidence type="ECO:0000256" key="1">
    <source>
        <dbReference type="ARBA" id="ARBA00004328"/>
    </source>
</evidence>
<dbReference type="GO" id="GO:0075732">
    <property type="term" value="P:viral penetration into host nucleus"/>
    <property type="evidence" value="ECO:0007669"/>
    <property type="project" value="UniProtKB-KW"/>
</dbReference>
<keyword evidence="8 10" id="KW-1160">Virus entry into host cell</keyword>
<dbReference type="GeneID" id="80536658"/>
<dbReference type="PRINTS" id="PR00224">
    <property type="entry name" value="GEMCOATAR1"/>
</dbReference>
<dbReference type="Gene3D" id="2.60.120.20">
    <property type="match status" value="1"/>
</dbReference>
<dbReference type="Pfam" id="PF00844">
    <property type="entry name" value="Gemini_coat"/>
    <property type="match status" value="1"/>
</dbReference>
<feature type="compositionally biased region" description="Basic residues" evidence="11">
    <location>
        <begin position="47"/>
        <end position="57"/>
    </location>
</feature>
<keyword evidence="7 10" id="KW-0946">Virion</keyword>
<dbReference type="EMBL" id="MN595124">
    <property type="protein sequence ID" value="QJX74406.1"/>
    <property type="molecule type" value="Genomic_DNA"/>
</dbReference>
<name>A0A6M6DIL2_9GEMI</name>
<reference evidence="13" key="1">
    <citation type="journal article" date="2020" name="Plant Dis.">
        <title>Identification and characterization of two novel geminiviruses associated with paper mulberry (Broussonetia papyrifera) leaf curl disease.</title>
        <authorList>
            <person name="Qiu Y."/>
            <person name="Zhang S."/>
            <person name="Yu H."/>
            <person name="Xuan Z."/>
            <person name="Yang L."/>
            <person name="Zhan B."/>
            <person name="Murilo Zerbini F."/>
            <person name="Cao M."/>
        </authorList>
    </citation>
    <scope>NUCLEOTIDE SEQUENCE</scope>
    <source>
        <strain evidence="12">HY</strain>
        <strain evidence="13">SWU</strain>
    </source>
</reference>
<dbReference type="EMBL" id="MN595125">
    <property type="protein sequence ID" value="QJX74410.1"/>
    <property type="molecule type" value="Genomic_DNA"/>
</dbReference>
<evidence type="ECO:0000256" key="9">
    <source>
        <dbReference type="ARBA" id="ARBA00031336"/>
    </source>
</evidence>
<evidence type="ECO:0000313" key="12">
    <source>
        <dbReference type="EMBL" id="QJX74406.1"/>
    </source>
</evidence>
<evidence type="ECO:0000256" key="11">
    <source>
        <dbReference type="SAM" id="MobiDB-lite"/>
    </source>
</evidence>
<evidence type="ECO:0000313" key="13">
    <source>
        <dbReference type="EMBL" id="QJX74410.1"/>
    </source>
</evidence>
<keyword evidence="10" id="KW-1048">Host nucleus</keyword>
<keyword evidence="10" id="KW-0863">Zinc-finger</keyword>
<accession>A0A6M6DIL2</accession>
<sequence length="256" mass="29454">MAITRSMQRSSGIGLLPGWGRRQRRRGPPRKSRYQRSVPGLSGPSRWGRRSKRTRRTRYRKVPIGCKGPCKTLTYDNKGVIDHTGGYIVHISRIDRGEEFVDRTGKRVKIKAIRMMGKIYLDGQYKANPGVTTVRLYIIRDARPGSQQLAFDAFMDMKDKEPTTAMIKTDYRDRLKILKYIDLEVAGGKDFRVDEQTFELFMDGLNHEIVYNHNDQGTLDNILSGSLHIYQTCSNPDMKVNVNATVRLYMFDSLQN</sequence>
<evidence type="ECO:0000256" key="10">
    <source>
        <dbReference type="RuleBase" id="RU363025"/>
    </source>
</evidence>
<keyword evidence="10" id="KW-0479">Metal-binding</keyword>
<evidence type="ECO:0000256" key="4">
    <source>
        <dbReference type="ARBA" id="ARBA00022431"/>
    </source>
</evidence>